<keyword evidence="2" id="KW-1185">Reference proteome</keyword>
<sequence>MTILQTDLSYGILKLMINSKYHFNSKNAYLIIFIDSQTFSSILAHQTTLTLSYGDIIKNNINNNSKENF</sequence>
<comment type="caution">
    <text evidence="1">The sequence shown here is derived from an EMBL/GenBank/DDBJ whole genome shotgun (WGS) entry which is preliminary data.</text>
</comment>
<dbReference type="Proteomes" id="UP000276133">
    <property type="component" value="Unassembled WGS sequence"/>
</dbReference>
<gene>
    <name evidence="1" type="ORF">BpHYR1_034153</name>
</gene>
<accession>A0A3M7S6E2</accession>
<evidence type="ECO:0000313" key="1">
    <source>
        <dbReference type="EMBL" id="RNA31341.1"/>
    </source>
</evidence>
<name>A0A3M7S6E2_BRAPC</name>
<dbReference type="EMBL" id="REGN01001953">
    <property type="protein sequence ID" value="RNA31341.1"/>
    <property type="molecule type" value="Genomic_DNA"/>
</dbReference>
<organism evidence="1 2">
    <name type="scientific">Brachionus plicatilis</name>
    <name type="common">Marine rotifer</name>
    <name type="synonym">Brachionus muelleri</name>
    <dbReference type="NCBI Taxonomy" id="10195"/>
    <lineage>
        <taxon>Eukaryota</taxon>
        <taxon>Metazoa</taxon>
        <taxon>Spiralia</taxon>
        <taxon>Gnathifera</taxon>
        <taxon>Rotifera</taxon>
        <taxon>Eurotatoria</taxon>
        <taxon>Monogononta</taxon>
        <taxon>Pseudotrocha</taxon>
        <taxon>Ploima</taxon>
        <taxon>Brachionidae</taxon>
        <taxon>Brachionus</taxon>
    </lineage>
</organism>
<evidence type="ECO:0000313" key="2">
    <source>
        <dbReference type="Proteomes" id="UP000276133"/>
    </source>
</evidence>
<proteinExistence type="predicted"/>
<dbReference type="AlphaFoldDB" id="A0A3M7S6E2"/>
<reference evidence="1 2" key="1">
    <citation type="journal article" date="2018" name="Sci. Rep.">
        <title>Genomic signatures of local adaptation to the degree of environmental predictability in rotifers.</title>
        <authorList>
            <person name="Franch-Gras L."/>
            <person name="Hahn C."/>
            <person name="Garcia-Roger E.M."/>
            <person name="Carmona M.J."/>
            <person name="Serra M."/>
            <person name="Gomez A."/>
        </authorList>
    </citation>
    <scope>NUCLEOTIDE SEQUENCE [LARGE SCALE GENOMIC DNA]</scope>
    <source>
        <strain evidence="1">HYR1</strain>
    </source>
</reference>
<protein>
    <submittedName>
        <fullName evidence="1">Uncharacterized protein</fullName>
    </submittedName>
</protein>